<gene>
    <name evidence="2" type="ORF">ENX03_05845</name>
</gene>
<dbReference type="EMBL" id="DTMM01000113">
    <property type="protein sequence ID" value="HFT93454.1"/>
    <property type="molecule type" value="Genomic_DNA"/>
</dbReference>
<feature type="transmembrane region" description="Helical" evidence="1">
    <location>
        <begin position="29"/>
        <end position="47"/>
    </location>
</feature>
<evidence type="ECO:0000313" key="2">
    <source>
        <dbReference type="EMBL" id="HFT93454.1"/>
    </source>
</evidence>
<organism evidence="2">
    <name type="scientific">Leptospirillum ferriphilum</name>
    <dbReference type="NCBI Taxonomy" id="178606"/>
    <lineage>
        <taxon>Bacteria</taxon>
        <taxon>Pseudomonadati</taxon>
        <taxon>Nitrospirota</taxon>
        <taxon>Nitrospiria</taxon>
        <taxon>Nitrospirales</taxon>
        <taxon>Nitrospiraceae</taxon>
        <taxon>Leptospirillum</taxon>
    </lineage>
</organism>
<dbReference type="AlphaFoldDB" id="A0A7C3QZK1"/>
<sequence>MSSNPPVPPEPTSSTPGPSLRRWRGKGRIVLTGFFFLFLTLLSIHPGHSFRPALPALVVTGWPVVTPDTVRSWVKNAPGNTFHRGDALVEWVHRYPWIKEASSKTFPWGAMTLTFHLRKPMAILKSSSAILPSGTDLPSENPLYVAYLLSNGKVLNGRVVSEVRTMPDVIVRSPLGHRGGERLVNAIRLVSRCHSSGAPAGNLFVFRQRHEIRFFPDRSSFYLVLPETAACRPFRLYSRLLSRREALPEGVIPVGYDLRFKGMILVRPNPPLPAPDKPKGKMSRDR</sequence>
<keyword evidence="1" id="KW-0472">Membrane</keyword>
<protein>
    <submittedName>
        <fullName evidence="2">Uncharacterized protein</fullName>
    </submittedName>
</protein>
<accession>A0A7C3QZK1</accession>
<keyword evidence="1" id="KW-0812">Transmembrane</keyword>
<proteinExistence type="predicted"/>
<keyword evidence="1" id="KW-1133">Transmembrane helix</keyword>
<name>A0A7C3QZK1_9BACT</name>
<evidence type="ECO:0000256" key="1">
    <source>
        <dbReference type="SAM" id="Phobius"/>
    </source>
</evidence>
<comment type="caution">
    <text evidence="2">The sequence shown here is derived from an EMBL/GenBank/DDBJ whole genome shotgun (WGS) entry which is preliminary data.</text>
</comment>
<reference evidence="2" key="1">
    <citation type="journal article" date="2020" name="mSystems">
        <title>Genome- and Community-Level Interaction Insights into Carbon Utilization and Element Cycling Functions of Hydrothermarchaeota in Hydrothermal Sediment.</title>
        <authorList>
            <person name="Zhou Z."/>
            <person name="Liu Y."/>
            <person name="Xu W."/>
            <person name="Pan J."/>
            <person name="Luo Z.H."/>
            <person name="Li M."/>
        </authorList>
    </citation>
    <scope>NUCLEOTIDE SEQUENCE [LARGE SCALE GENOMIC DNA]</scope>
    <source>
        <strain evidence="2">SpSt-902</strain>
    </source>
</reference>